<dbReference type="Proteomes" id="UP000192727">
    <property type="component" value="Chromosome"/>
</dbReference>
<reference evidence="7 8" key="1">
    <citation type="submission" date="2017-03" db="EMBL/GenBank/DDBJ databases">
        <title>Paenibacillus larvae genome sequencing.</title>
        <authorList>
            <person name="Dingman D.W."/>
        </authorList>
    </citation>
    <scope>NUCLEOTIDE SEQUENCE [LARGE SCALE GENOMIC DNA]</scope>
    <source>
        <strain evidence="7 8">SAG 10367</strain>
    </source>
</reference>
<feature type="transmembrane region" description="Helical" evidence="6">
    <location>
        <begin position="6"/>
        <end position="25"/>
    </location>
</feature>
<evidence type="ECO:0008006" key="9">
    <source>
        <dbReference type="Google" id="ProtNLM"/>
    </source>
</evidence>
<dbReference type="PANTHER" id="PTHR31885:SF6">
    <property type="entry name" value="GH04784P"/>
    <property type="match status" value="1"/>
</dbReference>
<evidence type="ECO:0000256" key="5">
    <source>
        <dbReference type="ARBA" id="ARBA00023136"/>
    </source>
</evidence>
<feature type="transmembrane region" description="Helical" evidence="6">
    <location>
        <begin position="58"/>
        <end position="80"/>
    </location>
</feature>
<dbReference type="EMBL" id="CP020557">
    <property type="protein sequence ID" value="ARF67726.1"/>
    <property type="molecule type" value="Genomic_DNA"/>
</dbReference>
<proteinExistence type="inferred from homology"/>
<keyword evidence="5 6" id="KW-0472">Membrane</keyword>
<comment type="subcellular location">
    <subcellularLocation>
        <location evidence="1">Membrane</location>
        <topology evidence="1">Multi-pass membrane protein</topology>
    </subcellularLocation>
</comment>
<evidence type="ECO:0000313" key="8">
    <source>
        <dbReference type="Proteomes" id="UP000192727"/>
    </source>
</evidence>
<dbReference type="AlphaFoldDB" id="A0A1V0URL2"/>
<accession>A0A1V0URL2</accession>
<evidence type="ECO:0000256" key="4">
    <source>
        <dbReference type="ARBA" id="ARBA00022989"/>
    </source>
</evidence>
<dbReference type="GO" id="GO:0016020">
    <property type="term" value="C:membrane"/>
    <property type="evidence" value="ECO:0007669"/>
    <property type="project" value="UniProtKB-SubCell"/>
</dbReference>
<organism evidence="7 8">
    <name type="scientific">Paenibacillus larvae subsp. pulvifaciens</name>
    <dbReference type="NCBI Taxonomy" id="1477"/>
    <lineage>
        <taxon>Bacteria</taxon>
        <taxon>Bacillati</taxon>
        <taxon>Bacillota</taxon>
        <taxon>Bacilli</taxon>
        <taxon>Bacillales</taxon>
        <taxon>Paenibacillaceae</taxon>
        <taxon>Paenibacillus</taxon>
    </lineage>
</organism>
<feature type="transmembrane region" description="Helical" evidence="6">
    <location>
        <begin position="32"/>
        <end position="52"/>
    </location>
</feature>
<feature type="transmembrane region" description="Helical" evidence="6">
    <location>
        <begin position="122"/>
        <end position="142"/>
    </location>
</feature>
<evidence type="ECO:0000256" key="3">
    <source>
        <dbReference type="ARBA" id="ARBA00022692"/>
    </source>
</evidence>
<dbReference type="Pfam" id="PF07947">
    <property type="entry name" value="YhhN"/>
    <property type="match status" value="1"/>
</dbReference>
<dbReference type="RefSeq" id="WP_083039464.1">
    <property type="nucleotide sequence ID" value="NZ_CP020557.1"/>
</dbReference>
<gene>
    <name evidence="7" type="ORF">B7C51_07620</name>
</gene>
<keyword evidence="3 6" id="KW-0812">Transmembrane</keyword>
<feature type="transmembrane region" description="Helical" evidence="6">
    <location>
        <begin position="154"/>
        <end position="173"/>
    </location>
</feature>
<sequence>MGFSALLAAGMTFSFIGDLSMAGFLPWRHNLIGGMLSFGIAHVCYLASFAGIAGTKGIAIMNSALIAGAVLLVVTQTWIWRTILRVPTHPQAVVNGAFAYGLLVGSTAVAAAGLWQATAGHWWLPLAGGLLFVLSDFFIGWSDIGGRRMNNPHLWIWVTYGLAQACIVYSPLIHDL</sequence>
<comment type="similarity">
    <text evidence="2">Belongs to the TMEM86 family.</text>
</comment>
<protein>
    <recommendedName>
        <fullName evidence="9">YhhN-like protein</fullName>
    </recommendedName>
</protein>
<dbReference type="GO" id="GO:0016787">
    <property type="term" value="F:hydrolase activity"/>
    <property type="evidence" value="ECO:0007669"/>
    <property type="project" value="TreeGrafter"/>
</dbReference>
<evidence type="ECO:0000256" key="1">
    <source>
        <dbReference type="ARBA" id="ARBA00004141"/>
    </source>
</evidence>
<evidence type="ECO:0000256" key="2">
    <source>
        <dbReference type="ARBA" id="ARBA00007375"/>
    </source>
</evidence>
<evidence type="ECO:0000256" key="6">
    <source>
        <dbReference type="SAM" id="Phobius"/>
    </source>
</evidence>
<feature type="transmembrane region" description="Helical" evidence="6">
    <location>
        <begin position="92"/>
        <end position="116"/>
    </location>
</feature>
<evidence type="ECO:0000313" key="7">
    <source>
        <dbReference type="EMBL" id="ARF67726.1"/>
    </source>
</evidence>
<dbReference type="PANTHER" id="PTHR31885">
    <property type="entry name" value="GH04784P"/>
    <property type="match status" value="1"/>
</dbReference>
<dbReference type="InterPro" id="IPR012506">
    <property type="entry name" value="TMEM86B-like"/>
</dbReference>
<keyword evidence="4 6" id="KW-1133">Transmembrane helix</keyword>
<name>A0A1V0URL2_9BACL</name>